<dbReference type="STRING" id="931277.C448_10687"/>
<evidence type="ECO:0000313" key="2">
    <source>
        <dbReference type="Proteomes" id="UP000011568"/>
    </source>
</evidence>
<dbReference type="eggNOG" id="arCOG03943">
    <property type="taxonomic scope" value="Archaea"/>
</dbReference>
<name>M0M9T1_HALMO</name>
<dbReference type="GO" id="GO:0006402">
    <property type="term" value="P:mRNA catabolic process"/>
    <property type="evidence" value="ECO:0007669"/>
    <property type="project" value="TreeGrafter"/>
</dbReference>
<reference evidence="1 2" key="1">
    <citation type="journal article" date="2014" name="PLoS Genet.">
        <title>Phylogenetically driven sequencing of extremely halophilic archaea reveals strategies for static and dynamic osmo-response.</title>
        <authorList>
            <person name="Becker E.A."/>
            <person name="Seitzer P.M."/>
            <person name="Tritt A."/>
            <person name="Larsen D."/>
            <person name="Krusor M."/>
            <person name="Yao A.I."/>
            <person name="Wu D."/>
            <person name="Madern D."/>
            <person name="Eisen J.A."/>
            <person name="Darling A.E."/>
            <person name="Facciotti M.T."/>
        </authorList>
    </citation>
    <scope>NUCLEOTIDE SEQUENCE [LARGE SCALE GENOMIC DNA]</scope>
    <source>
        <strain evidence="1 2">DSM 1307</strain>
    </source>
</reference>
<dbReference type="GO" id="GO:0004521">
    <property type="term" value="F:RNA endonuclease activity"/>
    <property type="evidence" value="ECO:0007669"/>
    <property type="project" value="TreeGrafter"/>
</dbReference>
<dbReference type="Gene3D" id="2.30.30.110">
    <property type="match status" value="1"/>
</dbReference>
<proteinExistence type="predicted"/>
<dbReference type="AlphaFoldDB" id="M0M9T1"/>
<dbReference type="GO" id="GO:0016075">
    <property type="term" value="P:rRNA catabolic process"/>
    <property type="evidence" value="ECO:0007669"/>
    <property type="project" value="TreeGrafter"/>
</dbReference>
<protein>
    <submittedName>
        <fullName evidence="1">Transcriptional modulator of MazE/toxin MazF</fullName>
    </submittedName>
</protein>
<keyword evidence="2" id="KW-1185">Reference proteome</keyword>
<comment type="caution">
    <text evidence="1">The sequence shown here is derived from an EMBL/GenBank/DDBJ whole genome shotgun (WGS) entry which is preliminary data.</text>
</comment>
<organism evidence="1 2">
    <name type="scientific">Halococcus morrhuae DSM 1307</name>
    <dbReference type="NCBI Taxonomy" id="931277"/>
    <lineage>
        <taxon>Archaea</taxon>
        <taxon>Methanobacteriati</taxon>
        <taxon>Methanobacteriota</taxon>
        <taxon>Stenosarchaea group</taxon>
        <taxon>Halobacteria</taxon>
        <taxon>Halobacteriales</taxon>
        <taxon>Halococcaceae</taxon>
        <taxon>Halococcus</taxon>
    </lineage>
</organism>
<dbReference type="Pfam" id="PF02452">
    <property type="entry name" value="PemK_toxin"/>
    <property type="match status" value="1"/>
</dbReference>
<dbReference type="InterPro" id="IPR003477">
    <property type="entry name" value="PemK-like"/>
</dbReference>
<dbReference type="RefSeq" id="WP_004054582.1">
    <property type="nucleotide sequence ID" value="NZ_AOMC01000127.1"/>
</dbReference>
<dbReference type="EMBL" id="AOMC01000127">
    <property type="protein sequence ID" value="EMA42532.1"/>
    <property type="molecule type" value="Genomic_DNA"/>
</dbReference>
<sequence>MSDDVPAVRRGDIVIVELDPTRGHEIRKTRPSVVVQNDVGNRNSHTTVVAPATTAHRGYPFEVLVNADESDFNADSSVRLDQLRTVDISERIEFVAGRLPASVMREIDSALQLELGLE</sequence>
<dbReference type="OrthoDB" id="109270at2157"/>
<dbReference type="PIRSF" id="PIRSF033490">
    <property type="entry name" value="MazF"/>
    <property type="match status" value="1"/>
</dbReference>
<dbReference type="SUPFAM" id="SSF50118">
    <property type="entry name" value="Cell growth inhibitor/plasmid maintenance toxic component"/>
    <property type="match status" value="1"/>
</dbReference>
<evidence type="ECO:0000313" key="1">
    <source>
        <dbReference type="EMBL" id="EMA42532.1"/>
    </source>
</evidence>
<dbReference type="PATRIC" id="fig|931277.6.peg.2087"/>
<dbReference type="Proteomes" id="UP000011568">
    <property type="component" value="Unassembled WGS sequence"/>
</dbReference>
<gene>
    <name evidence="1" type="ORF">C448_10687</name>
</gene>
<dbReference type="GO" id="GO:0003677">
    <property type="term" value="F:DNA binding"/>
    <property type="evidence" value="ECO:0007669"/>
    <property type="project" value="InterPro"/>
</dbReference>
<dbReference type="PANTHER" id="PTHR33988">
    <property type="entry name" value="ENDORIBONUCLEASE MAZF-RELATED"/>
    <property type="match status" value="1"/>
</dbReference>
<dbReference type="InterPro" id="IPR011067">
    <property type="entry name" value="Plasmid_toxin/cell-grow_inhib"/>
</dbReference>
<accession>M0M9T1</accession>